<evidence type="ECO:0000256" key="1">
    <source>
        <dbReference type="SAM" id="MobiDB-lite"/>
    </source>
</evidence>
<gene>
    <name evidence="2" type="ordered locus">SBI_01754</name>
</gene>
<dbReference type="EMBL" id="CP002047">
    <property type="protein sequence ID" value="ADI04875.1"/>
    <property type="molecule type" value="Genomic_DNA"/>
</dbReference>
<name>D7CH40_STRBB</name>
<protein>
    <submittedName>
        <fullName evidence="2">Uncharacterized protein</fullName>
    </submittedName>
</protein>
<dbReference type="KEGG" id="sbh:SBI_01754"/>
<dbReference type="Proteomes" id="UP000000377">
    <property type="component" value="Chromosome"/>
</dbReference>
<feature type="region of interest" description="Disordered" evidence="1">
    <location>
        <begin position="1"/>
        <end position="22"/>
    </location>
</feature>
<dbReference type="AlphaFoldDB" id="D7CH40"/>
<evidence type="ECO:0000313" key="3">
    <source>
        <dbReference type="Proteomes" id="UP000000377"/>
    </source>
</evidence>
<dbReference type="PATRIC" id="fig|749414.3.peg.1813"/>
<accession>D7CH40</accession>
<reference evidence="2 3" key="1">
    <citation type="journal article" date="2010" name="J. Bacteriol.">
        <title>Genome sequence of the milbemycin-producing bacterium Streptomyces bingchenggensis.</title>
        <authorList>
            <person name="Wang X.J."/>
            <person name="Yan Y.J."/>
            <person name="Zhang B."/>
            <person name="An J."/>
            <person name="Wang J.J."/>
            <person name="Tian J."/>
            <person name="Jiang L."/>
            <person name="Chen Y.H."/>
            <person name="Huang S.X."/>
            <person name="Yin M."/>
            <person name="Zhang J."/>
            <person name="Gao A.L."/>
            <person name="Liu C.X."/>
            <person name="Zhu Z.X."/>
            <person name="Xiang W.S."/>
        </authorList>
    </citation>
    <scope>NUCLEOTIDE SEQUENCE [LARGE SCALE GENOMIC DNA]</scope>
    <source>
        <strain evidence="2 3">BCW-1</strain>
    </source>
</reference>
<dbReference type="RefSeq" id="WP_014174354.1">
    <property type="nucleotide sequence ID" value="NC_016582.1"/>
</dbReference>
<evidence type="ECO:0000313" key="2">
    <source>
        <dbReference type="EMBL" id="ADI04875.1"/>
    </source>
</evidence>
<keyword evidence="3" id="KW-1185">Reference proteome</keyword>
<organism evidence="2 3">
    <name type="scientific">Streptomyces bingchenggensis (strain BCW-1)</name>
    <dbReference type="NCBI Taxonomy" id="749414"/>
    <lineage>
        <taxon>Bacteria</taxon>
        <taxon>Bacillati</taxon>
        <taxon>Actinomycetota</taxon>
        <taxon>Actinomycetes</taxon>
        <taxon>Kitasatosporales</taxon>
        <taxon>Streptomycetaceae</taxon>
        <taxon>Streptomyces</taxon>
    </lineage>
</organism>
<dbReference type="eggNOG" id="ENOG5031EYJ">
    <property type="taxonomic scope" value="Bacteria"/>
</dbReference>
<dbReference type="HOGENOM" id="CLU_1077351_0_0_11"/>
<sequence>MNDAPRANPTPSGPDFTVRPDRVPDTSARALRLARQVIAGPQDFGADFVQQRPFESDPRTWAVLDGACVWQREKLPKGVLTSLSQHSVLPAKGAGKGPVRVMAVVSVHADADSADQEMATTLEEVVRCPEQRLNQDERIISLLSSGAPWGRRGQETADDQIWEHGEYESDSAGGPYPYIWGSSRIGPVTVSVMVKGAKGYSEKETDDLLYSPLIKMSQAVKEELK</sequence>
<proteinExistence type="predicted"/>